<accession>A0AA51NFX0</accession>
<dbReference type="RefSeq" id="YP_010951777.1">
    <property type="nucleotide sequence ID" value="NC_082855.1"/>
</dbReference>
<keyword evidence="1" id="KW-0934">Plastid</keyword>
<dbReference type="EMBL" id="OQ908872">
    <property type="protein sequence ID" value="WMP12716.1"/>
    <property type="molecule type" value="Genomic_DNA"/>
</dbReference>
<dbReference type="AlphaFoldDB" id="A0AA51NFX0"/>
<reference evidence="1" key="1">
    <citation type="journal article" date="2023" name="J. Phycol.">
        <title>Gene-rich plastid genomes of two parasitic red algal species, Laurencia australis and L. verruciformis (Rhodomelaceae, Ceramiales), and a taxonomic revision of Janczewskia.</title>
        <authorList>
            <person name="Preuss M."/>
            <person name="Diaz-Tapia P."/>
            <person name="Verbruggen H."/>
            <person name="Zuccarello G.C."/>
        </authorList>
    </citation>
    <scope>NUCLEOTIDE SEQUENCE</scope>
    <source>
        <strain evidence="1">B2H</strain>
    </source>
</reference>
<organism evidence="1">
    <name type="scientific">Corynecladia elata</name>
    <dbReference type="NCBI Taxonomy" id="3101723"/>
    <lineage>
        <taxon>Eukaryota</taxon>
        <taxon>Rhodophyta</taxon>
        <taxon>Florideophyceae</taxon>
        <taxon>Rhodymeniophycidae</taxon>
        <taxon>Ceramiales</taxon>
        <taxon>Rhodomelaceae</taxon>
        <taxon>Laurencieae</taxon>
        <taxon>Corynecladia</taxon>
    </lineage>
</organism>
<sequence length="73" mass="8978">MLIKVMKKRIITIQKIPHNIKKKIIWCLYKPILLAGYKKISTKYKTPIIELPDKKRVWMLKYEIKYKKKDKYL</sequence>
<protein>
    <submittedName>
        <fullName evidence="1">Cytochrome b6-f complex subunit PetP</fullName>
    </submittedName>
</protein>
<name>A0AA51NFX0_9FLOR</name>
<geneLocation type="chloroplast" evidence="1"/>
<evidence type="ECO:0000313" key="1">
    <source>
        <dbReference type="EMBL" id="WMP12716.1"/>
    </source>
</evidence>
<dbReference type="GeneID" id="84880689"/>
<proteinExistence type="predicted"/>
<gene>
    <name evidence="1" type="primary">petP</name>
</gene>
<keyword evidence="1" id="KW-0150">Chloroplast</keyword>